<name>A0A173U7Y9_ANAHA</name>
<dbReference type="InterPro" id="IPR010372">
    <property type="entry name" value="DNA_pol3_delta_N"/>
</dbReference>
<evidence type="ECO:0000256" key="5">
    <source>
        <dbReference type="ARBA" id="ARBA00022705"/>
    </source>
</evidence>
<evidence type="ECO:0000259" key="10">
    <source>
        <dbReference type="Pfam" id="PF21694"/>
    </source>
</evidence>
<dbReference type="Proteomes" id="UP001243496">
    <property type="component" value="Chromosome"/>
</dbReference>
<evidence type="ECO:0000256" key="1">
    <source>
        <dbReference type="ARBA" id="ARBA00012417"/>
    </source>
</evidence>
<dbReference type="InterPro" id="IPR027417">
    <property type="entry name" value="P-loop_NTPase"/>
</dbReference>
<dbReference type="InterPro" id="IPR005790">
    <property type="entry name" value="DNA_polIII_delta"/>
</dbReference>
<keyword evidence="6" id="KW-0239">DNA-directed DNA polymerase</keyword>
<dbReference type="NCBIfam" id="TIGR01128">
    <property type="entry name" value="holA"/>
    <property type="match status" value="1"/>
</dbReference>
<evidence type="ECO:0000256" key="4">
    <source>
        <dbReference type="ARBA" id="ARBA00022695"/>
    </source>
</evidence>
<dbReference type="Gene3D" id="1.20.272.10">
    <property type="match status" value="1"/>
</dbReference>
<keyword evidence="3 12" id="KW-0808">Transferase</keyword>
<evidence type="ECO:0000256" key="2">
    <source>
        <dbReference type="ARBA" id="ARBA00017703"/>
    </source>
</evidence>
<evidence type="ECO:0000256" key="8">
    <source>
        <dbReference type="ARBA" id="ARBA00049244"/>
    </source>
</evidence>
<evidence type="ECO:0000256" key="7">
    <source>
        <dbReference type="ARBA" id="ARBA00034754"/>
    </source>
</evidence>
<dbReference type="Proteomes" id="UP000095553">
    <property type="component" value="Unassembled WGS sequence"/>
</dbReference>
<accession>A0A173U7Y9</accession>
<dbReference type="AlphaFoldDB" id="A0A173U7Y9"/>
<sequence length="326" mass="37426">MKKILEDIKTNTYERFYLFYGEEKYMISQMKNQLKKALVSEDDTMNYSYFEGKRADAIEIVELAKTLPFFSDHRFLILDETGLGKKSDDTFIEGLKEASDTSVVLFIEDSVDKRSKIYKFLSKEGHAVCFESAGDKELSRWLASLLKKEGKQMSSATMRSFLYRCGSDMYTLKNELEKLISYVGEREEITIRDLEELTSSQTTNQIFVMLEAIARKQREKVLTLYYDLIELKESPFGILALLVRQCNQLLQVKDLDCLGKSNGMIAKQMKVPAFVAGKLKDQAKMFSMDTLRDMIEACAKTDESIKTGKISDRVGVELLLIQFSQK</sequence>
<dbReference type="GO" id="GO:0006261">
    <property type="term" value="P:DNA-templated DNA replication"/>
    <property type="evidence" value="ECO:0007669"/>
    <property type="project" value="TreeGrafter"/>
</dbReference>
<dbReference type="Gene3D" id="1.10.8.60">
    <property type="match status" value="1"/>
</dbReference>
<evidence type="ECO:0000313" key="12">
    <source>
        <dbReference type="EMBL" id="WMD17680.1"/>
    </source>
</evidence>
<feature type="domain" description="DNA polymerase III delta N-terminal" evidence="9">
    <location>
        <begin position="17"/>
        <end position="128"/>
    </location>
</feature>
<evidence type="ECO:0000313" key="11">
    <source>
        <dbReference type="EMBL" id="CUN11152.1"/>
    </source>
</evidence>
<feature type="domain" description="DNA polymerase III delta subunit-like C-terminal" evidence="10">
    <location>
        <begin position="204"/>
        <end position="323"/>
    </location>
</feature>
<dbReference type="EMBL" id="CP132968">
    <property type="protein sequence ID" value="WMD17680.1"/>
    <property type="molecule type" value="Genomic_DNA"/>
</dbReference>
<dbReference type="EC" id="2.7.7.7" evidence="1"/>
<dbReference type="InterPro" id="IPR008921">
    <property type="entry name" value="DNA_pol3_clamp-load_cplx_C"/>
</dbReference>
<dbReference type="GO" id="GO:0003677">
    <property type="term" value="F:DNA binding"/>
    <property type="evidence" value="ECO:0007669"/>
    <property type="project" value="InterPro"/>
</dbReference>
<evidence type="ECO:0000256" key="3">
    <source>
        <dbReference type="ARBA" id="ARBA00022679"/>
    </source>
</evidence>
<gene>
    <name evidence="12" type="primary">holA</name>
    <name evidence="11" type="ORF">ERS852571_02591</name>
    <name evidence="12" type="ORF">RBI15_06215</name>
</gene>
<organism evidence="11 13">
    <name type="scientific">Anaerostipes hadrus</name>
    <dbReference type="NCBI Taxonomy" id="649756"/>
    <lineage>
        <taxon>Bacteria</taxon>
        <taxon>Bacillati</taxon>
        <taxon>Bacillota</taxon>
        <taxon>Clostridia</taxon>
        <taxon>Lachnospirales</taxon>
        <taxon>Lachnospiraceae</taxon>
        <taxon>Anaerostipes</taxon>
    </lineage>
</organism>
<reference evidence="12" key="2">
    <citation type="submission" date="2023-08" db="EMBL/GenBank/DDBJ databases">
        <title>Complete Genome Sequences of butyrate producing Anaerostipes hadrus strains BA1 and GIF7 isolated from the terminal ileum of a healthy lean male.</title>
        <authorList>
            <person name="Low A."/>
            <person name="Sheludchenko M."/>
            <person name="Cheng H.E."/>
            <person name="Koh X.Q."/>
            <person name="Lee J."/>
        </authorList>
    </citation>
    <scope>NUCLEOTIDE SEQUENCE</scope>
    <source>
        <strain evidence="12">BA1</strain>
    </source>
</reference>
<evidence type="ECO:0000256" key="6">
    <source>
        <dbReference type="ARBA" id="ARBA00022932"/>
    </source>
</evidence>
<comment type="catalytic activity">
    <reaction evidence="8">
        <text>DNA(n) + a 2'-deoxyribonucleoside 5'-triphosphate = DNA(n+1) + diphosphate</text>
        <dbReference type="Rhea" id="RHEA:22508"/>
        <dbReference type="Rhea" id="RHEA-COMP:17339"/>
        <dbReference type="Rhea" id="RHEA-COMP:17340"/>
        <dbReference type="ChEBI" id="CHEBI:33019"/>
        <dbReference type="ChEBI" id="CHEBI:61560"/>
        <dbReference type="ChEBI" id="CHEBI:173112"/>
        <dbReference type="EC" id="2.7.7.7"/>
    </reaction>
</comment>
<keyword evidence="4 12" id="KW-0548">Nucleotidyltransferase</keyword>
<dbReference type="SUPFAM" id="SSF48019">
    <property type="entry name" value="post-AAA+ oligomerization domain-like"/>
    <property type="match status" value="1"/>
</dbReference>
<evidence type="ECO:0000259" key="9">
    <source>
        <dbReference type="Pfam" id="PF06144"/>
    </source>
</evidence>
<evidence type="ECO:0000313" key="13">
    <source>
        <dbReference type="Proteomes" id="UP000095553"/>
    </source>
</evidence>
<dbReference type="GO" id="GO:0003887">
    <property type="term" value="F:DNA-directed DNA polymerase activity"/>
    <property type="evidence" value="ECO:0007669"/>
    <property type="project" value="UniProtKB-KW"/>
</dbReference>
<dbReference type="GO" id="GO:0009360">
    <property type="term" value="C:DNA polymerase III complex"/>
    <property type="evidence" value="ECO:0007669"/>
    <property type="project" value="InterPro"/>
</dbReference>
<keyword evidence="5" id="KW-0235">DNA replication</keyword>
<dbReference type="InterPro" id="IPR048466">
    <property type="entry name" value="DNA_pol3_delta-like_C"/>
</dbReference>
<reference evidence="11 13" key="1">
    <citation type="submission" date="2015-09" db="EMBL/GenBank/DDBJ databases">
        <authorList>
            <consortium name="Pathogen Informatics"/>
        </authorList>
    </citation>
    <scope>NUCLEOTIDE SEQUENCE [LARGE SCALE GENOMIC DNA]</scope>
    <source>
        <strain evidence="11 13">2789STDY5834959</strain>
    </source>
</reference>
<dbReference type="RefSeq" id="WP_070099312.1">
    <property type="nucleotide sequence ID" value="NZ_CP132968.1"/>
</dbReference>
<dbReference type="Gene3D" id="3.40.50.300">
    <property type="entry name" value="P-loop containing nucleotide triphosphate hydrolases"/>
    <property type="match status" value="1"/>
</dbReference>
<proteinExistence type="inferred from homology"/>
<protein>
    <recommendedName>
        <fullName evidence="2">DNA polymerase III subunit delta</fullName>
        <ecNumber evidence="1">2.7.7.7</ecNumber>
    </recommendedName>
</protein>
<dbReference type="GeneID" id="92740980"/>
<dbReference type="PANTHER" id="PTHR34388">
    <property type="entry name" value="DNA POLYMERASE III SUBUNIT DELTA"/>
    <property type="match status" value="1"/>
</dbReference>
<dbReference type="SUPFAM" id="SSF52540">
    <property type="entry name" value="P-loop containing nucleoside triphosphate hydrolases"/>
    <property type="match status" value="1"/>
</dbReference>
<comment type="similarity">
    <text evidence="7">Belongs to the DNA polymerase HolA subunit family.</text>
</comment>
<dbReference type="Pfam" id="PF06144">
    <property type="entry name" value="DNA_pol3_delta"/>
    <property type="match status" value="1"/>
</dbReference>
<dbReference type="PANTHER" id="PTHR34388:SF1">
    <property type="entry name" value="DNA POLYMERASE III SUBUNIT DELTA"/>
    <property type="match status" value="1"/>
</dbReference>
<dbReference type="Pfam" id="PF21694">
    <property type="entry name" value="DNA_pol3_delta_C"/>
    <property type="match status" value="1"/>
</dbReference>
<dbReference type="EMBL" id="CYXY01000018">
    <property type="protein sequence ID" value="CUN11152.1"/>
    <property type="molecule type" value="Genomic_DNA"/>
</dbReference>